<sequence length="195" mass="21618">MVKPWIMLVIVLAVAMLALVRLRERTPARKLPFQRVASLLTPAEKQFVQVLDQVAGGRYRVLSKVRFADLFTIQASGKDWWQAFGRISNKHIDFVLADPTSWAPLLAIELDDSSHSRPQRRQRDELVDQICRAGGLPLLRIPVRKRLSPEEVGAEIARQISSSEGLPTPADPHAVTAAQAETAASSDAPTAGRRR</sequence>
<feature type="domain" description="DUF2726" evidence="2">
    <location>
        <begin position="38"/>
        <end position="156"/>
    </location>
</feature>
<protein>
    <recommendedName>
        <fullName evidence="2">DUF2726 domain-containing protein</fullName>
    </recommendedName>
</protein>
<accession>K6QEI4</accession>
<dbReference type="HOGENOM" id="CLU_082936_2_1_9"/>
<gene>
    <name evidence="3" type="ORF">ThesuDRAFT_01004</name>
</gene>
<dbReference type="InterPro" id="IPR024402">
    <property type="entry name" value="DUF2726"/>
</dbReference>
<evidence type="ECO:0000313" key="3">
    <source>
        <dbReference type="EMBL" id="EKP95261.1"/>
    </source>
</evidence>
<comment type="caution">
    <text evidence="3">The sequence shown here is derived from an EMBL/GenBank/DDBJ whole genome shotgun (WGS) entry which is preliminary data.</text>
</comment>
<evidence type="ECO:0000259" key="2">
    <source>
        <dbReference type="Pfam" id="PF10881"/>
    </source>
</evidence>
<dbReference type="Proteomes" id="UP000005710">
    <property type="component" value="Unassembled WGS sequence"/>
</dbReference>
<dbReference type="OrthoDB" id="9813328at2"/>
<evidence type="ECO:0000256" key="1">
    <source>
        <dbReference type="SAM" id="MobiDB-lite"/>
    </source>
</evidence>
<feature type="region of interest" description="Disordered" evidence="1">
    <location>
        <begin position="158"/>
        <end position="195"/>
    </location>
</feature>
<dbReference type="EMBL" id="AENY02000002">
    <property type="protein sequence ID" value="EKP95261.1"/>
    <property type="molecule type" value="Genomic_DNA"/>
</dbReference>
<dbReference type="AlphaFoldDB" id="K6QEI4"/>
<dbReference type="STRING" id="867903.ThesuDRAFT_01004"/>
<name>K6QEI4_9FIRM</name>
<feature type="compositionally biased region" description="Low complexity" evidence="1">
    <location>
        <begin position="174"/>
        <end position="188"/>
    </location>
</feature>
<organism evidence="3 4">
    <name type="scientific">Thermaerobacter subterraneus DSM 13965</name>
    <dbReference type="NCBI Taxonomy" id="867903"/>
    <lineage>
        <taxon>Bacteria</taxon>
        <taxon>Bacillati</taxon>
        <taxon>Bacillota</taxon>
        <taxon>Clostridia</taxon>
        <taxon>Eubacteriales</taxon>
        <taxon>Clostridiales Family XVII. Incertae Sedis</taxon>
        <taxon>Thermaerobacter</taxon>
    </lineage>
</organism>
<keyword evidence="4" id="KW-1185">Reference proteome</keyword>
<reference evidence="3" key="2">
    <citation type="submission" date="2012-10" db="EMBL/GenBank/DDBJ databases">
        <title>Improved high-quality draft of Thermaerobacter subterraneus C21, DSM 13965.</title>
        <authorList>
            <consortium name="DOE Joint Genome Institute"/>
            <person name="Eisen J."/>
            <person name="Huntemann M."/>
            <person name="Wei C.-L."/>
            <person name="Han J."/>
            <person name="Detter J.C."/>
            <person name="Han C."/>
            <person name="Tapia R."/>
            <person name="Chen A."/>
            <person name="Kyrpides N."/>
            <person name="Mavromatis K."/>
            <person name="Markowitz V."/>
            <person name="Szeto E."/>
            <person name="Ivanova N."/>
            <person name="Mikhailova N."/>
            <person name="Ovchinnikova G."/>
            <person name="Pagani I."/>
            <person name="Pati A."/>
            <person name="Goodwin L."/>
            <person name="Nordberg H.P."/>
            <person name="Cantor M.N."/>
            <person name="Hua S.X."/>
            <person name="Woyke T."/>
            <person name="Eisen J."/>
            <person name="Klenk H.-P."/>
        </authorList>
    </citation>
    <scope>NUCLEOTIDE SEQUENCE [LARGE SCALE GENOMIC DNA]</scope>
    <source>
        <strain evidence="3">DSM 13965</strain>
    </source>
</reference>
<evidence type="ECO:0000313" key="4">
    <source>
        <dbReference type="Proteomes" id="UP000005710"/>
    </source>
</evidence>
<reference evidence="3" key="1">
    <citation type="submission" date="2010-10" db="EMBL/GenBank/DDBJ databases">
        <authorList>
            <consortium name="US DOE Joint Genome Institute (JGI-PGF)"/>
            <person name="Lucas S."/>
            <person name="Copeland A."/>
            <person name="Lapidus A."/>
            <person name="Bruce D."/>
            <person name="Goodwin L."/>
            <person name="Pitluck S."/>
            <person name="Kyrpides N."/>
            <person name="Mavromatis K."/>
            <person name="Detter J.C."/>
            <person name="Han C."/>
            <person name="Land M."/>
            <person name="Hauser L."/>
            <person name="Markowitz V."/>
            <person name="Cheng J.-F."/>
            <person name="Hugenholtz P."/>
            <person name="Woyke T."/>
            <person name="Wu D."/>
            <person name="Pukall R."/>
            <person name="Wahrenburg C."/>
            <person name="Brambilla E."/>
            <person name="Klenk H.-P."/>
            <person name="Eisen J.A."/>
        </authorList>
    </citation>
    <scope>NUCLEOTIDE SEQUENCE [LARGE SCALE GENOMIC DNA]</scope>
    <source>
        <strain evidence="3">DSM 13965</strain>
    </source>
</reference>
<dbReference type="eggNOG" id="COG0551">
    <property type="taxonomic scope" value="Bacteria"/>
</dbReference>
<dbReference type="Pfam" id="PF10881">
    <property type="entry name" value="DUF2726"/>
    <property type="match status" value="1"/>
</dbReference>
<proteinExistence type="predicted"/>